<feature type="domain" description="GH18" evidence="1">
    <location>
        <begin position="6"/>
        <end position="288"/>
    </location>
</feature>
<dbReference type="PANTHER" id="PTHR11177">
    <property type="entry name" value="CHITINASE"/>
    <property type="match status" value="1"/>
</dbReference>
<dbReference type="GO" id="GO:0006032">
    <property type="term" value="P:chitin catabolic process"/>
    <property type="evidence" value="ECO:0007669"/>
    <property type="project" value="TreeGrafter"/>
</dbReference>
<accession>A0A443SSX0</accession>
<dbReference type="GO" id="GO:0008061">
    <property type="term" value="F:chitin binding"/>
    <property type="evidence" value="ECO:0007669"/>
    <property type="project" value="InterPro"/>
</dbReference>
<name>A0A443SSX0_9ACAR</name>
<dbReference type="STRING" id="299467.A0A443SSX0"/>
<dbReference type="GO" id="GO:0005975">
    <property type="term" value="P:carbohydrate metabolic process"/>
    <property type="evidence" value="ECO:0007669"/>
    <property type="project" value="InterPro"/>
</dbReference>
<reference evidence="2 3" key="1">
    <citation type="journal article" date="2018" name="Gigascience">
        <title>Genomes of trombidid mites reveal novel predicted allergens and laterally-transferred genes associated with secondary metabolism.</title>
        <authorList>
            <person name="Dong X."/>
            <person name="Chaisiri K."/>
            <person name="Xia D."/>
            <person name="Armstrong S.D."/>
            <person name="Fang Y."/>
            <person name="Donnelly M.J."/>
            <person name="Kadowaki T."/>
            <person name="McGarry J.W."/>
            <person name="Darby A.C."/>
            <person name="Makepeace B.L."/>
        </authorList>
    </citation>
    <scope>NUCLEOTIDE SEQUENCE [LARGE SCALE GENOMIC DNA]</scope>
    <source>
        <strain evidence="2">UoL-UT</strain>
    </source>
</reference>
<dbReference type="SUPFAM" id="SSF51445">
    <property type="entry name" value="(Trans)glycosidases"/>
    <property type="match status" value="1"/>
</dbReference>
<dbReference type="Pfam" id="PF00704">
    <property type="entry name" value="Glyco_hydro_18"/>
    <property type="match status" value="1"/>
</dbReference>
<dbReference type="SMART" id="SM00636">
    <property type="entry name" value="Glyco_18"/>
    <property type="match status" value="1"/>
</dbReference>
<dbReference type="Gene3D" id="3.20.20.80">
    <property type="entry name" value="Glycosidases"/>
    <property type="match status" value="1"/>
</dbReference>
<feature type="non-terminal residue" evidence="2">
    <location>
        <position position="288"/>
    </location>
</feature>
<evidence type="ECO:0000313" key="2">
    <source>
        <dbReference type="EMBL" id="RWS30606.1"/>
    </source>
</evidence>
<dbReference type="Proteomes" id="UP000288716">
    <property type="component" value="Unassembled WGS sequence"/>
</dbReference>
<sequence>RNTHKYKVVCYYEGNSDINNGLRIENIDPCVCTHMIYKFAMLHNGYIIQPEKPQFELNTPNNGNNGLYRRFNSMKNANPNLSTMIAVGGGDQNFINYVNLMQNSELRYMFAHNAVRFLTTHGFDGLDIGWSYPSSAQDPRTIYHNFVLLLRELRNHFEPYGLILSASISGFQQQIDAFYNVAGISDNVDFINVAAFTQTHGPIYQATPLFTHSPHLRPYSISYIVDYLLMKQVDPRKLVVGLPAYGVLKQPFANKHFGQSSHLHQTPHAISDYTISLVNYNQVSKPIN</sequence>
<dbReference type="AlphaFoldDB" id="A0A443SSX0"/>
<dbReference type="VEuPathDB" id="VectorBase:LDEU001434"/>
<dbReference type="PROSITE" id="PS51910">
    <property type="entry name" value="GH18_2"/>
    <property type="match status" value="1"/>
</dbReference>
<dbReference type="GO" id="GO:0005576">
    <property type="term" value="C:extracellular region"/>
    <property type="evidence" value="ECO:0007669"/>
    <property type="project" value="TreeGrafter"/>
</dbReference>
<dbReference type="GO" id="GO:0004568">
    <property type="term" value="F:chitinase activity"/>
    <property type="evidence" value="ECO:0007669"/>
    <property type="project" value="TreeGrafter"/>
</dbReference>
<dbReference type="InterPro" id="IPR017853">
    <property type="entry name" value="GH"/>
</dbReference>
<dbReference type="PANTHER" id="PTHR11177:SF235">
    <property type="entry name" value="CHITINASE-LIKE PROTEIN IDGF1-RELATED"/>
    <property type="match status" value="1"/>
</dbReference>
<gene>
    <name evidence="2" type="ORF">B4U80_01065</name>
</gene>
<protein>
    <submittedName>
        <fullName evidence="2">Chitotriosidase-1-like protein</fullName>
    </submittedName>
</protein>
<dbReference type="InterPro" id="IPR011583">
    <property type="entry name" value="Chitinase_II/V-like_cat"/>
</dbReference>
<dbReference type="OrthoDB" id="6431781at2759"/>
<evidence type="ECO:0000259" key="1">
    <source>
        <dbReference type="PROSITE" id="PS51910"/>
    </source>
</evidence>
<comment type="caution">
    <text evidence="2">The sequence shown here is derived from an EMBL/GenBank/DDBJ whole genome shotgun (WGS) entry which is preliminary data.</text>
</comment>
<dbReference type="InterPro" id="IPR050314">
    <property type="entry name" value="Glycosyl_Hydrlase_18"/>
</dbReference>
<dbReference type="InterPro" id="IPR001223">
    <property type="entry name" value="Glyco_hydro18_cat"/>
</dbReference>
<feature type="non-terminal residue" evidence="2">
    <location>
        <position position="1"/>
    </location>
</feature>
<dbReference type="EMBL" id="NCKV01000442">
    <property type="protein sequence ID" value="RWS30606.1"/>
    <property type="molecule type" value="Genomic_DNA"/>
</dbReference>
<keyword evidence="3" id="KW-1185">Reference proteome</keyword>
<evidence type="ECO:0000313" key="3">
    <source>
        <dbReference type="Proteomes" id="UP000288716"/>
    </source>
</evidence>
<organism evidence="2 3">
    <name type="scientific">Leptotrombidium deliense</name>
    <dbReference type="NCBI Taxonomy" id="299467"/>
    <lineage>
        <taxon>Eukaryota</taxon>
        <taxon>Metazoa</taxon>
        <taxon>Ecdysozoa</taxon>
        <taxon>Arthropoda</taxon>
        <taxon>Chelicerata</taxon>
        <taxon>Arachnida</taxon>
        <taxon>Acari</taxon>
        <taxon>Acariformes</taxon>
        <taxon>Trombidiformes</taxon>
        <taxon>Prostigmata</taxon>
        <taxon>Anystina</taxon>
        <taxon>Parasitengona</taxon>
        <taxon>Trombiculoidea</taxon>
        <taxon>Trombiculidae</taxon>
        <taxon>Leptotrombidium</taxon>
    </lineage>
</organism>
<proteinExistence type="predicted"/>